<keyword evidence="3" id="KW-1185">Reference proteome</keyword>
<sequence>MDLSDLSSTEAGGVPTPLTGPAARADDDWRILVTQIGEEIAGPLTAALERVYALTSTGAIDRQGLRCLREELEQARRVGIASQQIVRFATGRVRQSHERLHLTQTLQSVLAHRNRETLAHGLEVRQVLRPVEVIVDPTLLFTLLNTLLDWALAHAQSNIELRLDMKPWPAHARLNCRFRHTPPDLDLPHGTEQAARGPVLNDMTWQLLRHTAAVMGLEVERADGDTLASLTLEFPRTVSDELPGLAALEHDDAFPSSVNSKPLAGSHVLVIASRRDVRVQVREAIRHMGLVVDFVNSVDEAVAFCAEGLPHAVIVESILRGERFNQLRADILRDAPEVAFIEIIEEGSMFEVSGFGSSAMGRVGRDAILASLPSALVFELSKGL</sequence>
<evidence type="ECO:0000256" key="1">
    <source>
        <dbReference type="SAM" id="MobiDB-lite"/>
    </source>
</evidence>
<evidence type="ECO:0008006" key="4">
    <source>
        <dbReference type="Google" id="ProtNLM"/>
    </source>
</evidence>
<dbReference type="EMBL" id="JAMKFE010000002">
    <property type="protein sequence ID" value="MCM5678524.1"/>
    <property type="molecule type" value="Genomic_DNA"/>
</dbReference>
<name>A0ABT0YJD2_9BURK</name>
<feature type="region of interest" description="Disordered" evidence="1">
    <location>
        <begin position="1"/>
        <end position="22"/>
    </location>
</feature>
<protein>
    <recommendedName>
        <fullName evidence="4">Response regulatory domain-containing protein</fullName>
    </recommendedName>
</protein>
<organism evidence="2 3">
    <name type="scientific">Caldimonas mangrovi</name>
    <dbReference type="NCBI Taxonomy" id="2944811"/>
    <lineage>
        <taxon>Bacteria</taxon>
        <taxon>Pseudomonadati</taxon>
        <taxon>Pseudomonadota</taxon>
        <taxon>Betaproteobacteria</taxon>
        <taxon>Burkholderiales</taxon>
        <taxon>Sphaerotilaceae</taxon>
        <taxon>Caldimonas</taxon>
    </lineage>
</organism>
<feature type="compositionally biased region" description="Polar residues" evidence="1">
    <location>
        <begin position="1"/>
        <end position="10"/>
    </location>
</feature>
<reference evidence="2" key="1">
    <citation type="submission" date="2022-05" db="EMBL/GenBank/DDBJ databases">
        <title>Schlegelella sp. nov., isolated from mangrove soil.</title>
        <authorList>
            <person name="Liu Y."/>
            <person name="Ge X."/>
            <person name="Liu W."/>
        </authorList>
    </citation>
    <scope>NUCLEOTIDE SEQUENCE</scope>
    <source>
        <strain evidence="2">S2-27</strain>
    </source>
</reference>
<accession>A0ABT0YJD2</accession>
<gene>
    <name evidence="2" type="ORF">M8A51_03145</name>
</gene>
<dbReference type="Proteomes" id="UP001165541">
    <property type="component" value="Unassembled WGS sequence"/>
</dbReference>
<proteinExistence type="predicted"/>
<evidence type="ECO:0000313" key="2">
    <source>
        <dbReference type="EMBL" id="MCM5678524.1"/>
    </source>
</evidence>
<comment type="caution">
    <text evidence="2">The sequence shown here is derived from an EMBL/GenBank/DDBJ whole genome shotgun (WGS) entry which is preliminary data.</text>
</comment>
<evidence type="ECO:0000313" key="3">
    <source>
        <dbReference type="Proteomes" id="UP001165541"/>
    </source>
</evidence>
<dbReference type="RefSeq" id="WP_251776673.1">
    <property type="nucleotide sequence ID" value="NZ_JAMKFE010000002.1"/>
</dbReference>